<dbReference type="Pfam" id="PF07715">
    <property type="entry name" value="Plug"/>
    <property type="match status" value="1"/>
</dbReference>
<dbReference type="InterPro" id="IPR000531">
    <property type="entry name" value="Beta-barrel_TonB"/>
</dbReference>
<feature type="domain" description="TonB-dependent receptor plug" evidence="15">
    <location>
        <begin position="41"/>
        <end position="146"/>
    </location>
</feature>
<proteinExistence type="inferred from homology"/>
<sequence>MTRRNLIVLLMCSVSYPAIAQQAVMLDEITVMAQKRPEQAADVPISIDVWSGQRLEESRTLRRDQALSATPNAQMGTVSGSLYTNFTAIRGVGSALIDTDPAVGLYVDGVAAGASQTYGGNLLDIDRVEILRGPQGTLYGRNNLAGSVNVISNLPDPSRTYGEFGVDYGRFNTARSFGFFNTPIGNSGWAVRGALSGSRNDGYTPDDATGGKVNSLQDISGRFSVMGPVSDTVDFLGSVEHERQRTVDGAFMSEADFQAGRRSVDIVNPFNGTLSTTTARAQFTARLDNGDRLVSLTGFRTNETDFKGNSFPQGYFAATNAFFRSAGVAGFQYRADNPFNGSYDQISQEFRYESDHNERFKWVGGLYAERSHGSRQYGLTNSFDSGGFLSGSGVTLQSKGVTDTTALAAFADGTFALTERWKIFGGARLGYDHKEFSYDFRSDNASFNTIFAPVVAGFAPAYLASLSAPYVTPRFGTQFEVSDKLNVYASISRGYKSGGFNAGFVARGDEKAFDAETLWSYEAGWKGRFLADRLSLNGSVFFMDWRNQQVQTFNVATQSTPIQNAPKSRSYGAELEARLKIDDHWSVRAGLGYVDATYVDFKNALATGASTTIDVGGNQQQYVSKFSGTVGIGYAWNVGYDDLQGSAEVAYQFRSGFYFDVANTLRQPAYGLLNARIGVENERYAAHLWGLNLADQRYRVSATDFGLGSLVAVGTPLTVGATFKIKFSQQNDAHAVVK</sequence>
<dbReference type="eggNOG" id="COG4774">
    <property type="taxonomic scope" value="Bacteria"/>
</dbReference>
<keyword evidence="8 12" id="KW-0798">TonB box</keyword>
<dbReference type="Pfam" id="PF00593">
    <property type="entry name" value="TonB_dep_Rec_b-barrel"/>
    <property type="match status" value="1"/>
</dbReference>
<dbReference type="Gene3D" id="2.40.170.20">
    <property type="entry name" value="TonB-dependent receptor, beta-barrel domain"/>
    <property type="match status" value="1"/>
</dbReference>
<dbReference type="EMBL" id="BX572596">
    <property type="protein sequence ID" value="CAE26502.1"/>
    <property type="molecule type" value="Genomic_DNA"/>
</dbReference>
<dbReference type="InterPro" id="IPR012910">
    <property type="entry name" value="Plug_dom"/>
</dbReference>
<dbReference type="GeneID" id="66892079"/>
<dbReference type="STRING" id="258594.RPA1059"/>
<protein>
    <submittedName>
        <fullName evidence="16 17">TonB-dependent receptor</fullName>
    </submittedName>
</protein>
<evidence type="ECO:0000256" key="6">
    <source>
        <dbReference type="ARBA" id="ARBA00023004"/>
    </source>
</evidence>
<evidence type="ECO:0000313" key="18">
    <source>
        <dbReference type="Proteomes" id="UP000001426"/>
    </source>
</evidence>
<evidence type="ECO:0000256" key="12">
    <source>
        <dbReference type="RuleBase" id="RU003357"/>
    </source>
</evidence>
<evidence type="ECO:0000256" key="4">
    <source>
        <dbReference type="ARBA" id="ARBA00022496"/>
    </source>
</evidence>
<evidence type="ECO:0000256" key="1">
    <source>
        <dbReference type="ARBA" id="ARBA00004571"/>
    </source>
</evidence>
<organism evidence="16">
    <name type="scientific">Rhodopseudomonas palustris (strain ATCC BAA-98 / CGA009)</name>
    <dbReference type="NCBI Taxonomy" id="258594"/>
    <lineage>
        <taxon>Bacteria</taxon>
        <taxon>Pseudomonadati</taxon>
        <taxon>Pseudomonadota</taxon>
        <taxon>Alphaproteobacteria</taxon>
        <taxon>Hyphomicrobiales</taxon>
        <taxon>Nitrobacteraceae</taxon>
        <taxon>Rhodopseudomonas</taxon>
    </lineage>
</organism>
<dbReference type="PANTHER" id="PTHR32552:SF81">
    <property type="entry name" value="TONB-DEPENDENT OUTER MEMBRANE RECEPTOR"/>
    <property type="match status" value="1"/>
</dbReference>
<dbReference type="InterPro" id="IPR036942">
    <property type="entry name" value="Beta-barrel_TonB_sf"/>
</dbReference>
<keyword evidence="16" id="KW-0675">Receptor</keyword>
<evidence type="ECO:0000256" key="11">
    <source>
        <dbReference type="PROSITE-ProRule" id="PRU01360"/>
    </source>
</evidence>
<evidence type="ECO:0000256" key="2">
    <source>
        <dbReference type="ARBA" id="ARBA00022448"/>
    </source>
</evidence>
<reference evidence="17" key="1">
    <citation type="submission" date="2003-07" db="EMBL/GenBank/DDBJ databases">
        <authorList>
            <consortium name="Rhodopseudomonas genome consortium"/>
            <person name="Larimer F."/>
            <person name="Harwood C."/>
        </authorList>
    </citation>
    <scope>NUCLEOTIDE SEQUENCE</scope>
    <source>
        <strain evidence="17">CGA009</strain>
    </source>
</reference>
<keyword evidence="4" id="KW-0410">Iron transport</keyword>
<comment type="subcellular location">
    <subcellularLocation>
        <location evidence="1 11">Cell outer membrane</location>
        <topology evidence="1 11">Multi-pass membrane protein</topology>
    </subcellularLocation>
</comment>
<comment type="similarity">
    <text evidence="11 12">Belongs to the TonB-dependent receptor family.</text>
</comment>
<name>Q6NAX1_RHOPA</name>
<dbReference type="EMBL" id="CP116810">
    <property type="protein sequence ID" value="WCL91191.1"/>
    <property type="molecule type" value="Genomic_DNA"/>
</dbReference>
<keyword evidence="3 11" id="KW-1134">Transmembrane beta strand</keyword>
<feature type="domain" description="TonB-dependent receptor-like beta-barrel" evidence="14">
    <location>
        <begin position="272"/>
        <end position="679"/>
    </location>
</feature>
<keyword evidence="13" id="KW-0732">Signal</keyword>
<evidence type="ECO:0000256" key="3">
    <source>
        <dbReference type="ARBA" id="ARBA00022452"/>
    </source>
</evidence>
<keyword evidence="18" id="KW-1185">Reference proteome</keyword>
<feature type="chain" id="PRO_5042809092" evidence="13">
    <location>
        <begin position="21"/>
        <end position="738"/>
    </location>
</feature>
<evidence type="ECO:0000259" key="14">
    <source>
        <dbReference type="Pfam" id="PF00593"/>
    </source>
</evidence>
<evidence type="ECO:0000313" key="16">
    <source>
        <dbReference type="EMBL" id="CAE26502.1"/>
    </source>
</evidence>
<evidence type="ECO:0000256" key="13">
    <source>
        <dbReference type="SAM" id="SignalP"/>
    </source>
</evidence>
<reference evidence="17" key="3">
    <citation type="submission" date="2022-12" db="EMBL/GenBank/DDBJ databases">
        <title>Complete genome sequence of Rhodopseudomonas palustris CGA0092 and corrections to the R. palustris CGA009 genome sequence.</title>
        <authorList>
            <person name="Mazny B.R."/>
            <person name="Sheff O.F."/>
            <person name="LaSarre B."/>
            <person name="McKinlay A."/>
            <person name="McKinlay J.B."/>
        </authorList>
    </citation>
    <scope>NUCLEOTIDE SEQUENCE</scope>
    <source>
        <strain evidence="17">CGA009</strain>
    </source>
</reference>
<dbReference type="InterPro" id="IPR039426">
    <property type="entry name" value="TonB-dep_rcpt-like"/>
</dbReference>
<evidence type="ECO:0000256" key="8">
    <source>
        <dbReference type="ARBA" id="ARBA00023077"/>
    </source>
</evidence>
<keyword evidence="9 11" id="KW-0472">Membrane</keyword>
<dbReference type="PROSITE" id="PS52016">
    <property type="entry name" value="TONB_DEPENDENT_REC_3"/>
    <property type="match status" value="1"/>
</dbReference>
<keyword evidence="10 11" id="KW-0998">Cell outer membrane</keyword>
<keyword evidence="5 11" id="KW-0812">Transmembrane</keyword>
<dbReference type="HOGENOM" id="CLU_008287_15_2_5"/>
<accession>Q6NAX1</accession>
<reference evidence="16 18" key="2">
    <citation type="journal article" date="2004" name="Nat. Biotechnol.">
        <title>Complete genome sequence of the metabolically versatile photosynthetic bacterium Rhodopseudomonas palustris.</title>
        <authorList>
            <person name="Larimer F.W."/>
            <person name="Chain P."/>
            <person name="Hauser L."/>
            <person name="Lamerdin J."/>
            <person name="Malfatti S."/>
            <person name="Do L."/>
            <person name="Land M.L."/>
            <person name="Pelletier D.A."/>
            <person name="Beatty J.T."/>
            <person name="Lang A.S."/>
            <person name="Tabita F.R."/>
            <person name="Gibson J.L."/>
            <person name="Hanson T.E."/>
            <person name="Bobst C."/>
            <person name="Torres J.L."/>
            <person name="Peres C."/>
            <person name="Harrison F.H."/>
            <person name="Gibson J."/>
            <person name="Harwood C.S."/>
        </authorList>
    </citation>
    <scope>NUCLEOTIDE SEQUENCE [LARGE SCALE GENOMIC DNA]</scope>
    <source>
        <strain evidence="18">ATCC BAA-98 / CGA009</strain>
        <strain evidence="16">CGA009</strain>
    </source>
</reference>
<evidence type="ECO:0000256" key="5">
    <source>
        <dbReference type="ARBA" id="ARBA00022692"/>
    </source>
</evidence>
<dbReference type="PANTHER" id="PTHR32552">
    <property type="entry name" value="FERRICHROME IRON RECEPTOR-RELATED"/>
    <property type="match status" value="1"/>
</dbReference>
<dbReference type="PhylomeDB" id="Q6NAX1"/>
<evidence type="ECO:0000313" key="17">
    <source>
        <dbReference type="EMBL" id="WCL91191.1"/>
    </source>
</evidence>
<keyword evidence="6" id="KW-0408">Iron</keyword>
<dbReference type="GO" id="GO:0006826">
    <property type="term" value="P:iron ion transport"/>
    <property type="evidence" value="ECO:0007669"/>
    <property type="project" value="UniProtKB-KW"/>
</dbReference>
<gene>
    <name evidence="16" type="ordered locus">RPA1059</name>
    <name evidence="17" type="ORF">TX73_005445</name>
</gene>
<feature type="signal peptide" evidence="13">
    <location>
        <begin position="1"/>
        <end position="20"/>
    </location>
</feature>
<dbReference type="RefSeq" id="WP_011156623.1">
    <property type="nucleotide sequence ID" value="NZ_CP116810.1"/>
</dbReference>
<dbReference type="KEGG" id="rpa:TX73_005445"/>
<dbReference type="SUPFAM" id="SSF56935">
    <property type="entry name" value="Porins"/>
    <property type="match status" value="1"/>
</dbReference>
<evidence type="ECO:0000259" key="15">
    <source>
        <dbReference type="Pfam" id="PF07715"/>
    </source>
</evidence>
<evidence type="ECO:0000256" key="10">
    <source>
        <dbReference type="ARBA" id="ARBA00023237"/>
    </source>
</evidence>
<evidence type="ECO:0000256" key="7">
    <source>
        <dbReference type="ARBA" id="ARBA00023065"/>
    </source>
</evidence>
<dbReference type="Proteomes" id="UP000001426">
    <property type="component" value="Chromosome"/>
</dbReference>
<dbReference type="AlphaFoldDB" id="Q6NAX1"/>
<dbReference type="GO" id="GO:0009279">
    <property type="term" value="C:cell outer membrane"/>
    <property type="evidence" value="ECO:0007669"/>
    <property type="project" value="UniProtKB-SubCell"/>
</dbReference>
<evidence type="ECO:0000256" key="9">
    <source>
        <dbReference type="ARBA" id="ARBA00023136"/>
    </source>
</evidence>
<keyword evidence="7" id="KW-0406">Ion transport</keyword>
<keyword evidence="2 11" id="KW-0813">Transport</keyword>